<feature type="region of interest" description="Disordered" evidence="1">
    <location>
        <begin position="64"/>
        <end position="118"/>
    </location>
</feature>
<dbReference type="KEGG" id="mpp:MICPUCDRAFT_51470"/>
<name>C1N1M8_MICPC</name>
<feature type="region of interest" description="Disordered" evidence="1">
    <location>
        <begin position="491"/>
        <end position="548"/>
    </location>
</feature>
<gene>
    <name evidence="2" type="ORF">MICPUCDRAFT_51470</name>
</gene>
<keyword evidence="3" id="KW-1185">Reference proteome</keyword>
<dbReference type="GeneID" id="9687026"/>
<dbReference type="RefSeq" id="XP_003061849.1">
    <property type="nucleotide sequence ID" value="XM_003061803.1"/>
</dbReference>
<feature type="region of interest" description="Disordered" evidence="1">
    <location>
        <begin position="376"/>
        <end position="395"/>
    </location>
</feature>
<dbReference type="Proteomes" id="UP000001876">
    <property type="component" value="Unassembled WGS sequence"/>
</dbReference>
<sequence length="548" mass="58584">MGPIPTLPRSQHPLAPSSWRRRTPLRVGFLFALVMCGAVAVRVTKTTTFPFGEAVAIVREHRTAATTTRVAASREGDDDESRRTATVARRASVDDDADDDARAPPPPPSSSPSSSGEDWLDAARDGLVLSPTAFADAIVASPSSYLVLEPSHGLSNRLRAIAAGARLARETNRTLIVASYPVGVFNATLSSLFTTSFLRAMQGGADGGLGAKLLERSPRAVGLAFVDANQIGGLEKAAAALSLDPANANAWTRAVYVRSGFGVLLNTKEEEDALRDGAFYATLEPSPEVERLTRDPSLGDRALSAMSDDELVSAHIRGGLDSKLPKASLVPASASLANVPEESLEAVVSKYCCDYMRKRCTPETFANALMKKASARVEKKNGSDEGDERRNATTTTTTKTTTVFIAADDADFVANINARLSPRESYRVVSLRRPPSCDFGYGPARDETCMRYAVADMFLLARNPGPLIKSTGSSFSDVAIYYRRARGRARDDAEDGADAAGPGRVSEGCAGEKTRVAPKSKKVGKKKTWKGLHVGRPRKPKVHSLVDT</sequence>
<organism evidence="3">
    <name type="scientific">Micromonas pusilla (strain CCMP1545)</name>
    <name type="common">Picoplanktonic green alga</name>
    <dbReference type="NCBI Taxonomy" id="564608"/>
    <lineage>
        <taxon>Eukaryota</taxon>
        <taxon>Viridiplantae</taxon>
        <taxon>Chlorophyta</taxon>
        <taxon>Mamiellophyceae</taxon>
        <taxon>Mamiellales</taxon>
        <taxon>Mamiellaceae</taxon>
        <taxon>Micromonas</taxon>
    </lineage>
</organism>
<accession>C1N1M8</accession>
<dbReference type="OrthoDB" id="2670at2759"/>
<dbReference type="EMBL" id="GG663744">
    <property type="protein sequence ID" value="EEH54479.1"/>
    <property type="molecule type" value="Genomic_DNA"/>
</dbReference>
<reference evidence="2 3" key="1">
    <citation type="journal article" date="2009" name="Science">
        <title>Green evolution and dynamic adaptations revealed by genomes of the marine picoeukaryotes Micromonas.</title>
        <authorList>
            <person name="Worden A.Z."/>
            <person name="Lee J.H."/>
            <person name="Mock T."/>
            <person name="Rouze P."/>
            <person name="Simmons M.P."/>
            <person name="Aerts A.L."/>
            <person name="Allen A.E."/>
            <person name="Cuvelier M.L."/>
            <person name="Derelle E."/>
            <person name="Everett M.V."/>
            <person name="Foulon E."/>
            <person name="Grimwood J."/>
            <person name="Gundlach H."/>
            <person name="Henrissat B."/>
            <person name="Napoli C."/>
            <person name="McDonald S.M."/>
            <person name="Parker M.S."/>
            <person name="Rombauts S."/>
            <person name="Salamov A."/>
            <person name="Von Dassow P."/>
            <person name="Badger J.H."/>
            <person name="Coutinho P.M."/>
            <person name="Demir E."/>
            <person name="Dubchak I."/>
            <person name="Gentemann C."/>
            <person name="Eikrem W."/>
            <person name="Gready J.E."/>
            <person name="John U."/>
            <person name="Lanier W."/>
            <person name="Lindquist E.A."/>
            <person name="Lucas S."/>
            <person name="Mayer K.F."/>
            <person name="Moreau H."/>
            <person name="Not F."/>
            <person name="Otillar R."/>
            <person name="Panaud O."/>
            <person name="Pangilinan J."/>
            <person name="Paulsen I."/>
            <person name="Piegu B."/>
            <person name="Poliakov A."/>
            <person name="Robbens S."/>
            <person name="Schmutz J."/>
            <person name="Toulza E."/>
            <person name="Wyss T."/>
            <person name="Zelensky A."/>
            <person name="Zhou K."/>
            <person name="Armbrust E.V."/>
            <person name="Bhattacharya D."/>
            <person name="Goodenough U.W."/>
            <person name="Van de Peer Y."/>
            <person name="Grigoriev I.V."/>
        </authorList>
    </citation>
    <scope>NUCLEOTIDE SEQUENCE [LARGE SCALE GENOMIC DNA]</scope>
    <source>
        <strain evidence="2 3">CCMP1545</strain>
    </source>
</reference>
<proteinExistence type="predicted"/>
<evidence type="ECO:0000256" key="1">
    <source>
        <dbReference type="SAM" id="MobiDB-lite"/>
    </source>
</evidence>
<dbReference type="AlphaFoldDB" id="C1N1M8"/>
<feature type="compositionally biased region" description="Basic residues" evidence="1">
    <location>
        <begin position="516"/>
        <end position="542"/>
    </location>
</feature>
<feature type="compositionally biased region" description="Basic and acidic residues" evidence="1">
    <location>
        <begin position="72"/>
        <end position="83"/>
    </location>
</feature>
<feature type="compositionally biased region" description="Basic and acidic residues" evidence="1">
    <location>
        <begin position="376"/>
        <end position="391"/>
    </location>
</feature>
<protein>
    <submittedName>
        <fullName evidence="2">Predicted protein</fullName>
    </submittedName>
</protein>
<evidence type="ECO:0000313" key="3">
    <source>
        <dbReference type="Proteomes" id="UP000001876"/>
    </source>
</evidence>
<evidence type="ECO:0000313" key="2">
    <source>
        <dbReference type="EMBL" id="EEH54479.1"/>
    </source>
</evidence>